<evidence type="ECO:0000313" key="1">
    <source>
        <dbReference type="EMBL" id="GIQ65433.1"/>
    </source>
</evidence>
<evidence type="ECO:0000313" key="2">
    <source>
        <dbReference type="Proteomes" id="UP000680304"/>
    </source>
</evidence>
<sequence>MIDETNHSFPFLYSNPAYNLTKYLRGPAVVAVIEMDYPQLMQRSFSKDPIRIPSIYEYVQSGM</sequence>
<reference evidence="1 2" key="1">
    <citation type="submission" date="2021-04" db="EMBL/GenBank/DDBJ databases">
        <title>Draft genome sequence of Paenibacillus cisolokensis, LC2-13A.</title>
        <authorList>
            <person name="Uke A."/>
            <person name="Chhe C."/>
            <person name="Baramee S."/>
            <person name="Kosugi A."/>
        </authorList>
    </citation>
    <scope>NUCLEOTIDE SEQUENCE [LARGE SCALE GENOMIC DNA]</scope>
    <source>
        <strain evidence="1 2">LC2-13A</strain>
    </source>
</reference>
<comment type="caution">
    <text evidence="1">The sequence shown here is derived from an EMBL/GenBank/DDBJ whole genome shotgun (WGS) entry which is preliminary data.</text>
</comment>
<dbReference type="Proteomes" id="UP000680304">
    <property type="component" value="Unassembled WGS sequence"/>
</dbReference>
<protein>
    <submittedName>
        <fullName evidence="1">Uncharacterized protein</fullName>
    </submittedName>
</protein>
<keyword evidence="2" id="KW-1185">Reference proteome</keyword>
<proteinExistence type="predicted"/>
<accession>A0ABQ4NBT3</accession>
<organism evidence="1 2">
    <name type="scientific">Paenibacillus cisolokensis</name>
    <dbReference type="NCBI Taxonomy" id="1658519"/>
    <lineage>
        <taxon>Bacteria</taxon>
        <taxon>Bacillati</taxon>
        <taxon>Bacillota</taxon>
        <taxon>Bacilli</taxon>
        <taxon>Bacillales</taxon>
        <taxon>Paenibacillaceae</taxon>
        <taxon>Paenibacillus</taxon>
    </lineage>
</organism>
<name>A0ABQ4NBT3_9BACL</name>
<gene>
    <name evidence="1" type="ORF">PACILC2_40010</name>
</gene>
<dbReference type="EMBL" id="BOVJ01000133">
    <property type="protein sequence ID" value="GIQ65433.1"/>
    <property type="molecule type" value="Genomic_DNA"/>
</dbReference>